<dbReference type="InterPro" id="IPR000073">
    <property type="entry name" value="AB_hydrolase_1"/>
</dbReference>
<reference evidence="3 4" key="1">
    <citation type="submission" date="2021-03" db="EMBL/GenBank/DDBJ databases">
        <title>Sneathiella sp. CAU 1612 isolated from Kang Won-do.</title>
        <authorList>
            <person name="Kim W."/>
        </authorList>
    </citation>
    <scope>NUCLEOTIDE SEQUENCE [LARGE SCALE GENOMIC DNA]</scope>
    <source>
        <strain evidence="3 4">CAU 1612</strain>
    </source>
</reference>
<dbReference type="Proteomes" id="UP000664761">
    <property type="component" value="Unassembled WGS sequence"/>
</dbReference>
<dbReference type="SUPFAM" id="SSF53474">
    <property type="entry name" value="alpha/beta-Hydrolases"/>
    <property type="match status" value="1"/>
</dbReference>
<dbReference type="PANTHER" id="PTHR43329">
    <property type="entry name" value="EPOXIDE HYDROLASE"/>
    <property type="match status" value="1"/>
</dbReference>
<dbReference type="PRINTS" id="PR00412">
    <property type="entry name" value="EPOXHYDRLASE"/>
</dbReference>
<dbReference type="InterPro" id="IPR000639">
    <property type="entry name" value="Epox_hydrolase-like"/>
</dbReference>
<dbReference type="PRINTS" id="PR00111">
    <property type="entry name" value="ABHYDROLASE"/>
</dbReference>
<organism evidence="3 4">
    <name type="scientific">Sneathiella sedimenti</name>
    <dbReference type="NCBI Taxonomy" id="2816034"/>
    <lineage>
        <taxon>Bacteria</taxon>
        <taxon>Pseudomonadati</taxon>
        <taxon>Pseudomonadota</taxon>
        <taxon>Alphaproteobacteria</taxon>
        <taxon>Sneathiellales</taxon>
        <taxon>Sneathiellaceae</taxon>
        <taxon>Sneathiella</taxon>
    </lineage>
</organism>
<comment type="caution">
    <text evidence="3">The sequence shown here is derived from an EMBL/GenBank/DDBJ whole genome shotgun (WGS) entry which is preliminary data.</text>
</comment>
<evidence type="ECO:0000313" key="4">
    <source>
        <dbReference type="Proteomes" id="UP000664761"/>
    </source>
</evidence>
<keyword evidence="4" id="KW-1185">Reference proteome</keyword>
<name>A0ABS3F8J0_9PROT</name>
<evidence type="ECO:0000313" key="3">
    <source>
        <dbReference type="EMBL" id="MBO0334836.1"/>
    </source>
</evidence>
<accession>A0ABS3F8J0</accession>
<dbReference type="GO" id="GO:0016787">
    <property type="term" value="F:hydrolase activity"/>
    <property type="evidence" value="ECO:0007669"/>
    <property type="project" value="UniProtKB-KW"/>
</dbReference>
<dbReference type="Pfam" id="PF00561">
    <property type="entry name" value="Abhydrolase_1"/>
    <property type="match status" value="1"/>
</dbReference>
<dbReference type="RefSeq" id="WP_207047080.1">
    <property type="nucleotide sequence ID" value="NZ_JAFLNC010000005.1"/>
</dbReference>
<feature type="domain" description="AB hydrolase-1" evidence="2">
    <location>
        <begin position="28"/>
        <end position="281"/>
    </location>
</feature>
<gene>
    <name evidence="3" type="ORF">J0X12_14510</name>
</gene>
<dbReference type="Gene3D" id="3.40.50.1820">
    <property type="entry name" value="alpha/beta hydrolase"/>
    <property type="match status" value="1"/>
</dbReference>
<dbReference type="EMBL" id="JAFLNC010000005">
    <property type="protein sequence ID" value="MBO0334836.1"/>
    <property type="molecule type" value="Genomic_DNA"/>
</dbReference>
<dbReference type="InterPro" id="IPR029058">
    <property type="entry name" value="AB_hydrolase_fold"/>
</dbReference>
<keyword evidence="1 3" id="KW-0378">Hydrolase</keyword>
<protein>
    <submittedName>
        <fullName evidence="3">Alpha/beta hydrolase</fullName>
    </submittedName>
</protein>
<evidence type="ECO:0000259" key="2">
    <source>
        <dbReference type="Pfam" id="PF00561"/>
    </source>
</evidence>
<sequence length="297" mass="33675">MTTIGHKRAKVGEITLHYAESGAQHEELILLLHGFPEFWYCWKDQLPKLGEEYHAVAPDMRGYNLSDKPEGVKSYRINHLIGDVIGLADHLGKETFYLVAHDWGAAIAYAVAMAHPDRVKGLIIMNGPHPYIFAELLNNNEEQIRQSQYMAYFQTPGVEKKMLKDNGNWLLDWTFSKHVENGQMTEDDMNAYRTAWTQPGAMTAMLNYYRASPLVPATEETKGRGSGLDPDKFKVHVPTLILWGDADHALVKDNLKGIEKFIDKVTVKLLSGVTHWVTHEAPEMVTEEILDFIAELE</sequence>
<evidence type="ECO:0000256" key="1">
    <source>
        <dbReference type="ARBA" id="ARBA00022801"/>
    </source>
</evidence>
<proteinExistence type="predicted"/>